<evidence type="ECO:0000256" key="1">
    <source>
        <dbReference type="ARBA" id="ARBA00004251"/>
    </source>
</evidence>
<feature type="signal peptide" evidence="12">
    <location>
        <begin position="1"/>
        <end position="22"/>
    </location>
</feature>
<comment type="caution">
    <text evidence="15">The sequence shown here is derived from an EMBL/GenBank/DDBJ whole genome shotgun (WGS) entry which is preliminary data.</text>
</comment>
<evidence type="ECO:0008006" key="17">
    <source>
        <dbReference type="Google" id="ProtNLM"/>
    </source>
</evidence>
<dbReference type="GO" id="GO:0042102">
    <property type="term" value="P:positive regulation of T cell proliferation"/>
    <property type="evidence" value="ECO:0007669"/>
    <property type="project" value="TreeGrafter"/>
</dbReference>
<keyword evidence="8" id="KW-0675">Receptor</keyword>
<evidence type="ECO:0000259" key="13">
    <source>
        <dbReference type="PROSITE" id="PS50158"/>
    </source>
</evidence>
<dbReference type="InterPro" id="IPR036875">
    <property type="entry name" value="Znf_CCHC_sf"/>
</dbReference>
<dbReference type="Gene3D" id="2.60.40.10">
    <property type="entry name" value="Immunoglobulins"/>
    <property type="match status" value="1"/>
</dbReference>
<dbReference type="PANTHER" id="PTHR25466:SF11">
    <property type="entry name" value="GALECTIN 17-RELATED"/>
    <property type="match status" value="1"/>
</dbReference>
<keyword evidence="4 12" id="KW-0732">Signal</keyword>
<keyword evidence="3" id="KW-0812">Transmembrane</keyword>
<evidence type="ECO:0000256" key="5">
    <source>
        <dbReference type="ARBA" id="ARBA00022989"/>
    </source>
</evidence>
<keyword evidence="6" id="KW-0472">Membrane</keyword>
<dbReference type="InterPro" id="IPR007110">
    <property type="entry name" value="Ig-like_dom"/>
</dbReference>
<evidence type="ECO:0000313" key="15">
    <source>
        <dbReference type="EMBL" id="KAJ8332022.1"/>
    </source>
</evidence>
<feature type="domain" description="Ig-like" evidence="14">
    <location>
        <begin position="17"/>
        <end position="126"/>
    </location>
</feature>
<dbReference type="GO" id="GO:0009897">
    <property type="term" value="C:external side of plasma membrane"/>
    <property type="evidence" value="ECO:0007669"/>
    <property type="project" value="TreeGrafter"/>
</dbReference>
<dbReference type="PANTHER" id="PTHR25466">
    <property type="entry name" value="T-LYMPHOCYTE ACTIVATION ANTIGEN"/>
    <property type="match status" value="1"/>
</dbReference>
<evidence type="ECO:0000313" key="16">
    <source>
        <dbReference type="Proteomes" id="UP001152622"/>
    </source>
</evidence>
<keyword evidence="5" id="KW-1133">Transmembrane helix</keyword>
<sequence length="209" mass="23377">MALRSTVPASFYLLVIPSVLQAVASPAIVIGTFGDSVTLPCYGLAYRKFPEDQLDVLWKTDGGKTVAHFCRGVHSVGSHFTKRVTFLTENIKRGKFSINISSIAFSDEGAYECVWRSQEEDEEVLNDVKLDVMETMKCFGCGREGHIIRACPDKAEASGSSSAQNLMFHSKRQELTDIPQPLLSRQRIPVLLHNHLRVGRRPERDLQLQ</sequence>
<evidence type="ECO:0000256" key="9">
    <source>
        <dbReference type="ARBA" id="ARBA00023180"/>
    </source>
</evidence>
<evidence type="ECO:0000256" key="8">
    <source>
        <dbReference type="ARBA" id="ARBA00023170"/>
    </source>
</evidence>
<dbReference type="InterPro" id="IPR013106">
    <property type="entry name" value="Ig_V-set"/>
</dbReference>
<dbReference type="GO" id="GO:0006955">
    <property type="term" value="P:immune response"/>
    <property type="evidence" value="ECO:0007669"/>
    <property type="project" value="TreeGrafter"/>
</dbReference>
<keyword evidence="11" id="KW-0863">Zinc-finger</keyword>
<dbReference type="EMBL" id="JAINUF010000059">
    <property type="protein sequence ID" value="KAJ8332022.1"/>
    <property type="molecule type" value="Genomic_DNA"/>
</dbReference>
<name>A0A9Q1E4A8_SYNKA</name>
<dbReference type="InterPro" id="IPR013783">
    <property type="entry name" value="Ig-like_fold"/>
</dbReference>
<dbReference type="GO" id="GO:0042130">
    <property type="term" value="P:negative regulation of T cell proliferation"/>
    <property type="evidence" value="ECO:0007669"/>
    <property type="project" value="TreeGrafter"/>
</dbReference>
<evidence type="ECO:0000256" key="6">
    <source>
        <dbReference type="ARBA" id="ARBA00023136"/>
    </source>
</evidence>
<evidence type="ECO:0000256" key="2">
    <source>
        <dbReference type="ARBA" id="ARBA00022475"/>
    </source>
</evidence>
<keyword evidence="16" id="KW-1185">Reference proteome</keyword>
<proteinExistence type="predicted"/>
<protein>
    <recommendedName>
        <fullName evidence="17">Ig-like domain-containing protein</fullName>
    </recommendedName>
</protein>
<evidence type="ECO:0000256" key="3">
    <source>
        <dbReference type="ARBA" id="ARBA00022692"/>
    </source>
</evidence>
<dbReference type="Proteomes" id="UP001152622">
    <property type="component" value="Unassembled WGS sequence"/>
</dbReference>
<dbReference type="AlphaFoldDB" id="A0A9Q1E4A8"/>
<dbReference type="GO" id="GO:0007166">
    <property type="term" value="P:cell surface receptor signaling pathway"/>
    <property type="evidence" value="ECO:0007669"/>
    <property type="project" value="TreeGrafter"/>
</dbReference>
<dbReference type="Gene3D" id="4.10.60.10">
    <property type="entry name" value="Zinc finger, CCHC-type"/>
    <property type="match status" value="1"/>
</dbReference>
<evidence type="ECO:0000256" key="12">
    <source>
        <dbReference type="SAM" id="SignalP"/>
    </source>
</evidence>
<keyword evidence="7" id="KW-1015">Disulfide bond</keyword>
<keyword evidence="10" id="KW-0393">Immunoglobulin domain</keyword>
<dbReference type="GO" id="GO:0008270">
    <property type="term" value="F:zinc ion binding"/>
    <property type="evidence" value="ECO:0007669"/>
    <property type="project" value="UniProtKB-KW"/>
</dbReference>
<evidence type="ECO:0000256" key="7">
    <source>
        <dbReference type="ARBA" id="ARBA00023157"/>
    </source>
</evidence>
<keyword evidence="2" id="KW-1003">Cell membrane</keyword>
<keyword evidence="9" id="KW-0325">Glycoprotein</keyword>
<comment type="subcellular location">
    <subcellularLocation>
        <location evidence="1">Cell membrane</location>
        <topology evidence="1">Single-pass type I membrane protein</topology>
    </subcellularLocation>
</comment>
<dbReference type="SUPFAM" id="SSF57756">
    <property type="entry name" value="Retrovirus zinc finger-like domains"/>
    <property type="match status" value="1"/>
</dbReference>
<dbReference type="GO" id="GO:0003676">
    <property type="term" value="F:nucleic acid binding"/>
    <property type="evidence" value="ECO:0007669"/>
    <property type="project" value="InterPro"/>
</dbReference>
<dbReference type="PROSITE" id="PS50158">
    <property type="entry name" value="ZF_CCHC"/>
    <property type="match status" value="1"/>
</dbReference>
<dbReference type="OrthoDB" id="8961543at2759"/>
<reference evidence="15" key="1">
    <citation type="journal article" date="2023" name="Science">
        <title>Genome structures resolve the early diversification of teleost fishes.</title>
        <authorList>
            <person name="Parey E."/>
            <person name="Louis A."/>
            <person name="Montfort J."/>
            <person name="Bouchez O."/>
            <person name="Roques C."/>
            <person name="Iampietro C."/>
            <person name="Lluch J."/>
            <person name="Castinel A."/>
            <person name="Donnadieu C."/>
            <person name="Desvignes T."/>
            <person name="Floi Bucao C."/>
            <person name="Jouanno E."/>
            <person name="Wen M."/>
            <person name="Mejri S."/>
            <person name="Dirks R."/>
            <person name="Jansen H."/>
            <person name="Henkel C."/>
            <person name="Chen W.J."/>
            <person name="Zahm M."/>
            <person name="Cabau C."/>
            <person name="Klopp C."/>
            <person name="Thompson A.W."/>
            <person name="Robinson-Rechavi M."/>
            <person name="Braasch I."/>
            <person name="Lecointre G."/>
            <person name="Bobe J."/>
            <person name="Postlethwait J.H."/>
            <person name="Berthelot C."/>
            <person name="Roest Crollius H."/>
            <person name="Guiguen Y."/>
        </authorList>
    </citation>
    <scope>NUCLEOTIDE SEQUENCE</scope>
    <source>
        <strain evidence="15">WJC10195</strain>
    </source>
</reference>
<gene>
    <name evidence="15" type="ORF">SKAU_G00429990</name>
</gene>
<keyword evidence="11" id="KW-0862">Zinc</keyword>
<accession>A0A9Q1E4A8</accession>
<feature type="chain" id="PRO_5040514851" description="Ig-like domain-containing protein" evidence="12">
    <location>
        <begin position="23"/>
        <end position="209"/>
    </location>
</feature>
<dbReference type="InterPro" id="IPR051713">
    <property type="entry name" value="T-cell_Activation_Regulation"/>
</dbReference>
<keyword evidence="11" id="KW-0479">Metal-binding</keyword>
<dbReference type="Pfam" id="PF07686">
    <property type="entry name" value="V-set"/>
    <property type="match status" value="1"/>
</dbReference>
<evidence type="ECO:0000256" key="11">
    <source>
        <dbReference type="PROSITE-ProRule" id="PRU00047"/>
    </source>
</evidence>
<dbReference type="GO" id="GO:0031295">
    <property type="term" value="P:T cell costimulation"/>
    <property type="evidence" value="ECO:0007669"/>
    <property type="project" value="TreeGrafter"/>
</dbReference>
<dbReference type="InterPro" id="IPR036179">
    <property type="entry name" value="Ig-like_dom_sf"/>
</dbReference>
<evidence type="ECO:0000256" key="4">
    <source>
        <dbReference type="ARBA" id="ARBA00022729"/>
    </source>
</evidence>
<feature type="domain" description="CCHC-type" evidence="13">
    <location>
        <begin position="137"/>
        <end position="153"/>
    </location>
</feature>
<dbReference type="SMART" id="SM00343">
    <property type="entry name" value="ZnF_C2HC"/>
    <property type="match status" value="1"/>
</dbReference>
<organism evidence="15 16">
    <name type="scientific">Synaphobranchus kaupii</name>
    <name type="common">Kaup's arrowtooth eel</name>
    <dbReference type="NCBI Taxonomy" id="118154"/>
    <lineage>
        <taxon>Eukaryota</taxon>
        <taxon>Metazoa</taxon>
        <taxon>Chordata</taxon>
        <taxon>Craniata</taxon>
        <taxon>Vertebrata</taxon>
        <taxon>Euteleostomi</taxon>
        <taxon>Actinopterygii</taxon>
        <taxon>Neopterygii</taxon>
        <taxon>Teleostei</taxon>
        <taxon>Anguilliformes</taxon>
        <taxon>Synaphobranchidae</taxon>
        <taxon>Synaphobranchus</taxon>
    </lineage>
</organism>
<dbReference type="InterPro" id="IPR001878">
    <property type="entry name" value="Znf_CCHC"/>
</dbReference>
<dbReference type="SUPFAM" id="SSF48726">
    <property type="entry name" value="Immunoglobulin"/>
    <property type="match status" value="1"/>
</dbReference>
<dbReference type="GO" id="GO:0071222">
    <property type="term" value="P:cellular response to lipopolysaccharide"/>
    <property type="evidence" value="ECO:0007669"/>
    <property type="project" value="TreeGrafter"/>
</dbReference>
<evidence type="ECO:0000259" key="14">
    <source>
        <dbReference type="PROSITE" id="PS50835"/>
    </source>
</evidence>
<evidence type="ECO:0000256" key="10">
    <source>
        <dbReference type="ARBA" id="ARBA00023319"/>
    </source>
</evidence>
<dbReference type="PROSITE" id="PS50835">
    <property type="entry name" value="IG_LIKE"/>
    <property type="match status" value="1"/>
</dbReference>